<keyword evidence="5 6" id="KW-0472">Membrane</keyword>
<evidence type="ECO:0000256" key="4">
    <source>
        <dbReference type="ARBA" id="ARBA00022989"/>
    </source>
</evidence>
<reference evidence="7 8" key="1">
    <citation type="submission" date="2023-07" db="EMBL/GenBank/DDBJ databases">
        <title>Genomic Encyclopedia of Type Strains, Phase IV (KMG-IV): sequencing the most valuable type-strain genomes for metagenomic binning, comparative biology and taxonomic classification.</title>
        <authorList>
            <person name="Goeker M."/>
        </authorList>
    </citation>
    <scope>NUCLEOTIDE SEQUENCE [LARGE SCALE GENOMIC DNA]</scope>
    <source>
        <strain evidence="7 8">DSM 19619</strain>
    </source>
</reference>
<feature type="transmembrane region" description="Helical" evidence="6">
    <location>
        <begin position="26"/>
        <end position="44"/>
    </location>
</feature>
<feature type="transmembrane region" description="Helical" evidence="6">
    <location>
        <begin position="85"/>
        <end position="103"/>
    </location>
</feature>
<organism evidence="7 8">
    <name type="scientific">Labrys wisconsinensis</name>
    <dbReference type="NCBI Taxonomy" id="425677"/>
    <lineage>
        <taxon>Bacteria</taxon>
        <taxon>Pseudomonadati</taxon>
        <taxon>Pseudomonadota</taxon>
        <taxon>Alphaproteobacteria</taxon>
        <taxon>Hyphomicrobiales</taxon>
        <taxon>Xanthobacteraceae</taxon>
        <taxon>Labrys</taxon>
    </lineage>
</organism>
<keyword evidence="8" id="KW-1185">Reference proteome</keyword>
<evidence type="ECO:0000256" key="5">
    <source>
        <dbReference type="ARBA" id="ARBA00023136"/>
    </source>
</evidence>
<name>A0ABU0JHZ2_9HYPH</name>
<keyword evidence="4 6" id="KW-1133">Transmembrane helix</keyword>
<accession>A0ABU0JHZ2</accession>
<comment type="subcellular location">
    <subcellularLocation>
        <location evidence="1">Cell membrane</location>
        <topology evidence="1">Multi-pass membrane protein</topology>
    </subcellularLocation>
</comment>
<sequence length="375" mass="39592">MSILASAERVPAERERHYRVATGTRASTIAGLLAALVLAGLAALPLLAGRGLVQDLFTVFTMLALAQYWNLLAGFAGLVSVGQQAYVGLGAYLLFGLTAAAGLDPVLAILLAGVGAVVVAVPTAFVVFRLRSAYFAIGTWVVAEVFRLVLAQVKSLGGGTGMSLPREVTNDSALVRLTAELLGLRTAAARDVASYWLALALAAGTIAFVYAVLRSRRGLALAAIRDSETAALSVGVDAFRLKLQVYLVAAFGTGLTGALIYFQKARISPDAAFSVLDWTAYVLFIVVIGGLGSIEGPIVGVAVFYLLQDQLAGFGSWYLMLLGLIAILVMRFFPKGLWGSIAHRFDLSLFPIRRHLVPRDGTATHPLSSQGGDHD</sequence>
<evidence type="ECO:0000313" key="8">
    <source>
        <dbReference type="Proteomes" id="UP001242480"/>
    </source>
</evidence>
<dbReference type="InterPro" id="IPR043428">
    <property type="entry name" value="LivM-like"/>
</dbReference>
<feature type="transmembrane region" description="Helical" evidence="6">
    <location>
        <begin position="193"/>
        <end position="213"/>
    </location>
</feature>
<keyword evidence="2" id="KW-1003">Cell membrane</keyword>
<evidence type="ECO:0000256" key="6">
    <source>
        <dbReference type="SAM" id="Phobius"/>
    </source>
</evidence>
<feature type="transmembrane region" description="Helical" evidence="6">
    <location>
        <begin position="282"/>
        <end position="307"/>
    </location>
</feature>
<feature type="transmembrane region" description="Helical" evidence="6">
    <location>
        <begin position="314"/>
        <end position="333"/>
    </location>
</feature>
<protein>
    <submittedName>
        <fullName evidence="7">Branched-chain amino acid transport system permease protein</fullName>
    </submittedName>
</protein>
<evidence type="ECO:0000256" key="1">
    <source>
        <dbReference type="ARBA" id="ARBA00004651"/>
    </source>
</evidence>
<keyword evidence="3 6" id="KW-0812">Transmembrane</keyword>
<dbReference type="Pfam" id="PF02653">
    <property type="entry name" value="BPD_transp_2"/>
    <property type="match status" value="1"/>
</dbReference>
<evidence type="ECO:0000256" key="2">
    <source>
        <dbReference type="ARBA" id="ARBA00022475"/>
    </source>
</evidence>
<feature type="transmembrane region" description="Helical" evidence="6">
    <location>
        <begin position="56"/>
        <end position="78"/>
    </location>
</feature>
<dbReference type="PANTHER" id="PTHR30482:SF17">
    <property type="entry name" value="ABC TRANSPORTER ATP-BINDING PROTEIN"/>
    <property type="match status" value="1"/>
</dbReference>
<feature type="transmembrane region" description="Helical" evidence="6">
    <location>
        <begin position="243"/>
        <end position="262"/>
    </location>
</feature>
<dbReference type="Proteomes" id="UP001242480">
    <property type="component" value="Unassembled WGS sequence"/>
</dbReference>
<dbReference type="CDD" id="cd06581">
    <property type="entry name" value="TM_PBP1_LivM_like"/>
    <property type="match status" value="1"/>
</dbReference>
<gene>
    <name evidence="7" type="ORF">QO011_006945</name>
</gene>
<dbReference type="RefSeq" id="WP_307282663.1">
    <property type="nucleotide sequence ID" value="NZ_JAUSVX010000019.1"/>
</dbReference>
<dbReference type="EMBL" id="JAUSVX010000019">
    <property type="protein sequence ID" value="MDQ0473906.1"/>
    <property type="molecule type" value="Genomic_DNA"/>
</dbReference>
<comment type="caution">
    <text evidence="7">The sequence shown here is derived from an EMBL/GenBank/DDBJ whole genome shotgun (WGS) entry which is preliminary data.</text>
</comment>
<evidence type="ECO:0000256" key="3">
    <source>
        <dbReference type="ARBA" id="ARBA00022692"/>
    </source>
</evidence>
<feature type="transmembrane region" description="Helical" evidence="6">
    <location>
        <begin position="133"/>
        <end position="153"/>
    </location>
</feature>
<dbReference type="PANTHER" id="PTHR30482">
    <property type="entry name" value="HIGH-AFFINITY BRANCHED-CHAIN AMINO ACID TRANSPORT SYSTEM PERMEASE"/>
    <property type="match status" value="1"/>
</dbReference>
<evidence type="ECO:0000313" key="7">
    <source>
        <dbReference type="EMBL" id="MDQ0473906.1"/>
    </source>
</evidence>
<proteinExistence type="predicted"/>
<feature type="transmembrane region" description="Helical" evidence="6">
    <location>
        <begin position="109"/>
        <end position="128"/>
    </location>
</feature>
<dbReference type="InterPro" id="IPR001851">
    <property type="entry name" value="ABC_transp_permease"/>
</dbReference>